<evidence type="ECO:0000313" key="1">
    <source>
        <dbReference type="EMBL" id="VAX24412.1"/>
    </source>
</evidence>
<sequence length="32" mass="3559">MQFASFVSPDLFSPRIVLTGYLSTAILPIFNL</sequence>
<dbReference type="EMBL" id="UOGE01000094">
    <property type="protein sequence ID" value="VAX24412.1"/>
    <property type="molecule type" value="Genomic_DNA"/>
</dbReference>
<accession>A0A3B1C8E0</accession>
<organism evidence="1">
    <name type="scientific">hydrothermal vent metagenome</name>
    <dbReference type="NCBI Taxonomy" id="652676"/>
    <lineage>
        <taxon>unclassified sequences</taxon>
        <taxon>metagenomes</taxon>
        <taxon>ecological metagenomes</taxon>
    </lineage>
</organism>
<dbReference type="AlphaFoldDB" id="A0A3B1C8E0"/>
<reference evidence="1" key="1">
    <citation type="submission" date="2018-06" db="EMBL/GenBank/DDBJ databases">
        <authorList>
            <person name="Zhirakovskaya E."/>
        </authorList>
    </citation>
    <scope>NUCLEOTIDE SEQUENCE</scope>
</reference>
<protein>
    <submittedName>
        <fullName evidence="1">Uncharacterized protein</fullName>
    </submittedName>
</protein>
<gene>
    <name evidence="1" type="ORF">MNBD_NITROSPINAE02-1107</name>
</gene>
<name>A0A3B1C8E0_9ZZZZ</name>
<proteinExistence type="predicted"/>